<dbReference type="Proteomes" id="UP001387447">
    <property type="component" value="Unassembled WGS sequence"/>
</dbReference>
<gene>
    <name evidence="1" type="ORF">AAEJ74_12560</name>
</gene>
<dbReference type="RefSeq" id="WP_006623926.1">
    <property type="nucleotide sequence ID" value="NZ_JBBWYZ010000010.1"/>
</dbReference>
<sequence>MQDIQDLFDIESEFSFREYAIIFDVPEVRRGRRTSRERPPVILEGLPEISPPQL</sequence>
<keyword evidence="2" id="KW-1185">Reference proteome</keyword>
<evidence type="ECO:0000313" key="1">
    <source>
        <dbReference type="EMBL" id="MEK9512493.1"/>
    </source>
</evidence>
<reference evidence="1 2" key="1">
    <citation type="journal article" date="2024" name="Front. Microbiol.">
        <title>Transcriptomic insights into the dominance of two phototrophs throughout the water column of a tropical hypersaline-alkaline crater lake (Dziani Dzaha, Mayotte).</title>
        <authorList>
            <person name="Duperron S."/>
            <person name="Halary S."/>
            <person name="Bouly J.-P."/>
            <person name="Roussel T."/>
            <person name="Hugoni M."/>
            <person name="Bruto M."/>
            <person name="Oger P."/>
            <person name="Duval C."/>
            <person name="Woo A."/>
            <person name="Jezequiel D."/>
            <person name="Ader M."/>
            <person name="Leboulanger C."/>
            <person name="Agogue H."/>
            <person name="Grossi V."/>
            <person name="Trousselier M."/>
            <person name="Bernard C."/>
        </authorList>
    </citation>
    <scope>NUCLEOTIDE SEQUENCE [LARGE SCALE GENOMIC DNA]</scope>
    <source>
        <strain evidence="1 2">PMC 851.14</strain>
    </source>
</reference>
<comment type="caution">
    <text evidence="1">The sequence shown here is derived from an EMBL/GenBank/DDBJ whole genome shotgun (WGS) entry which is preliminary data.</text>
</comment>
<proteinExistence type="predicted"/>
<accession>A0ABU9EKP2</accession>
<evidence type="ECO:0008006" key="3">
    <source>
        <dbReference type="Google" id="ProtNLM"/>
    </source>
</evidence>
<protein>
    <recommendedName>
        <fullName evidence="3">Transposase</fullName>
    </recommendedName>
</protein>
<name>A0ABU9EKP2_LIMFS</name>
<evidence type="ECO:0000313" key="2">
    <source>
        <dbReference type="Proteomes" id="UP001387447"/>
    </source>
</evidence>
<organism evidence="1 2">
    <name type="scientific">Limnospira fusiformis PMC 851.14</name>
    <dbReference type="NCBI Taxonomy" id="2219512"/>
    <lineage>
        <taxon>Bacteria</taxon>
        <taxon>Bacillati</taxon>
        <taxon>Cyanobacteriota</taxon>
        <taxon>Cyanophyceae</taxon>
        <taxon>Oscillatoriophycideae</taxon>
        <taxon>Oscillatoriales</taxon>
        <taxon>Sirenicapillariaceae</taxon>
        <taxon>Limnospira</taxon>
    </lineage>
</organism>
<dbReference type="EMBL" id="JBBWYZ010000010">
    <property type="protein sequence ID" value="MEK9512493.1"/>
    <property type="molecule type" value="Genomic_DNA"/>
</dbReference>